<evidence type="ECO:0000313" key="2">
    <source>
        <dbReference type="EMBL" id="PPQ78913.1"/>
    </source>
</evidence>
<keyword evidence="1" id="KW-1133">Transmembrane helix</keyword>
<organism evidence="2 3">
    <name type="scientific">Psilocybe cyanescens</name>
    <dbReference type="NCBI Taxonomy" id="93625"/>
    <lineage>
        <taxon>Eukaryota</taxon>
        <taxon>Fungi</taxon>
        <taxon>Dikarya</taxon>
        <taxon>Basidiomycota</taxon>
        <taxon>Agaricomycotina</taxon>
        <taxon>Agaricomycetes</taxon>
        <taxon>Agaricomycetidae</taxon>
        <taxon>Agaricales</taxon>
        <taxon>Agaricineae</taxon>
        <taxon>Strophariaceae</taxon>
        <taxon>Psilocybe</taxon>
    </lineage>
</organism>
<gene>
    <name evidence="2" type="ORF">CVT25_002373</name>
</gene>
<reference evidence="2 3" key="1">
    <citation type="journal article" date="2018" name="Evol. Lett.">
        <title>Horizontal gene cluster transfer increased hallucinogenic mushroom diversity.</title>
        <authorList>
            <person name="Reynolds H.T."/>
            <person name="Vijayakumar V."/>
            <person name="Gluck-Thaler E."/>
            <person name="Korotkin H.B."/>
            <person name="Matheny P.B."/>
            <person name="Slot J.C."/>
        </authorList>
    </citation>
    <scope>NUCLEOTIDE SEQUENCE [LARGE SCALE GENOMIC DNA]</scope>
    <source>
        <strain evidence="2 3">2631</strain>
    </source>
</reference>
<dbReference type="Proteomes" id="UP000283269">
    <property type="component" value="Unassembled WGS sequence"/>
</dbReference>
<dbReference type="InParanoid" id="A0A409WK29"/>
<name>A0A409WK29_PSICY</name>
<evidence type="ECO:0000256" key="1">
    <source>
        <dbReference type="SAM" id="Phobius"/>
    </source>
</evidence>
<feature type="transmembrane region" description="Helical" evidence="1">
    <location>
        <begin position="144"/>
        <end position="163"/>
    </location>
</feature>
<evidence type="ECO:0000313" key="3">
    <source>
        <dbReference type="Proteomes" id="UP000283269"/>
    </source>
</evidence>
<comment type="caution">
    <text evidence="2">The sequence shown here is derived from an EMBL/GenBank/DDBJ whole genome shotgun (WGS) entry which is preliminary data.</text>
</comment>
<proteinExistence type="predicted"/>
<feature type="transmembrane region" description="Helical" evidence="1">
    <location>
        <begin position="88"/>
        <end position="110"/>
    </location>
</feature>
<feature type="transmembrane region" description="Helical" evidence="1">
    <location>
        <begin position="41"/>
        <end position="63"/>
    </location>
</feature>
<dbReference type="OrthoDB" id="3242409at2759"/>
<dbReference type="EMBL" id="NHYD01003400">
    <property type="protein sequence ID" value="PPQ78913.1"/>
    <property type="molecule type" value="Genomic_DNA"/>
</dbReference>
<keyword evidence="3" id="KW-1185">Reference proteome</keyword>
<dbReference type="AlphaFoldDB" id="A0A409WK29"/>
<keyword evidence="1" id="KW-0472">Membrane</keyword>
<accession>A0A409WK29</accession>
<keyword evidence="1" id="KW-0812">Transmembrane</keyword>
<protein>
    <submittedName>
        <fullName evidence="2">Uncharacterized protein</fullName>
    </submittedName>
</protein>
<sequence>MLTFDEEVRCIIDDHREKYLIDAFGIQVNSIWPAKLSTTKIIFLLNRYVNIASQLSMIVYFIGLTETHSRVVSRHVSEARNSIGHSPLAKTCVFFVVGYGGTVFLALASIHGNSRRPARLGNLESSAVDHNGFGTSLRALCSRLLALEYVSFLFTLASIYWHYTGVTPGLSGLQPLVRRVYLSVRMLQCAHLKPLMNEISTLVFDSVSYLQHGPVVCNAPRDCISGILKSRSRGMFWKTPYNMVAVTSVRFSDYCLAIAQNLNAPLILLLLRKASPAV</sequence>